<keyword evidence="5" id="KW-1185">Reference proteome</keyword>
<dbReference type="InterPro" id="IPR006311">
    <property type="entry name" value="TAT_signal"/>
</dbReference>
<dbReference type="PANTHER" id="PTHR35936:SF25">
    <property type="entry name" value="ABC TRANSPORTER SUBSTRATE-BINDING PROTEIN"/>
    <property type="match status" value="1"/>
</dbReference>
<protein>
    <submittedName>
        <fullName evidence="4">Substrate-binding periplasmic protein</fullName>
    </submittedName>
</protein>
<feature type="signal peptide" evidence="2">
    <location>
        <begin position="1"/>
        <end position="24"/>
    </location>
</feature>
<dbReference type="Proteomes" id="UP001606303">
    <property type="component" value="Unassembled WGS sequence"/>
</dbReference>
<dbReference type="Pfam" id="PF00497">
    <property type="entry name" value="SBP_bac_3"/>
    <property type="match status" value="1"/>
</dbReference>
<dbReference type="PANTHER" id="PTHR35936">
    <property type="entry name" value="MEMBRANE-BOUND LYTIC MUREIN TRANSGLYCOSYLASE F"/>
    <property type="match status" value="1"/>
</dbReference>
<dbReference type="InterPro" id="IPR001638">
    <property type="entry name" value="Solute-binding_3/MltF_N"/>
</dbReference>
<evidence type="ECO:0000256" key="1">
    <source>
        <dbReference type="ARBA" id="ARBA00022729"/>
    </source>
</evidence>
<dbReference type="RefSeq" id="WP_394384635.1">
    <property type="nucleotide sequence ID" value="NZ_JBIGIB010000003.1"/>
</dbReference>
<evidence type="ECO:0000313" key="5">
    <source>
        <dbReference type="Proteomes" id="UP001606303"/>
    </source>
</evidence>
<keyword evidence="1 2" id="KW-0732">Signal</keyword>
<feature type="chain" id="PRO_5047384966" evidence="2">
    <location>
        <begin position="25"/>
        <end position="262"/>
    </location>
</feature>
<name>A0ABW7GZ23_9BURK</name>
<gene>
    <name evidence="4" type="ORF">ACG01O_11495</name>
</gene>
<dbReference type="Gene3D" id="3.40.190.10">
    <property type="entry name" value="Periplasmic binding protein-like II"/>
    <property type="match status" value="2"/>
</dbReference>
<proteinExistence type="predicted"/>
<dbReference type="SUPFAM" id="SSF53850">
    <property type="entry name" value="Periplasmic binding protein-like II"/>
    <property type="match status" value="1"/>
</dbReference>
<reference evidence="4 5" key="1">
    <citation type="submission" date="2024-08" db="EMBL/GenBank/DDBJ databases">
        <authorList>
            <person name="Lu H."/>
        </authorList>
    </citation>
    <scope>NUCLEOTIDE SEQUENCE [LARGE SCALE GENOMIC DNA]</scope>
    <source>
        <strain evidence="4 5">BYS87W</strain>
    </source>
</reference>
<sequence length="262" mass="28796">MNTRRRWLQAAGTLAGATLGRAWAQPTSPASGAQDAPLLLVNTVYPPLVNPAGHSSGEGIDVDIAREALRRGGYTGAVELQWVPWKRALFMLEHGQADFTTTVNHSADRERFLRFSTSYRAGKRYHFYTRRGAGLKLEKLADLHGLRLALSAGYLYPQVVLDQAAGQLEHARDVGAAVQLVEQQRADVVLVTALVGAWEIRQLGLADRLERQPLQHFNPEPTYMAFAKASPRAAAAQAAMDAGLAAMLRDGSITRIERRYVR</sequence>
<dbReference type="EMBL" id="JBIGIB010000003">
    <property type="protein sequence ID" value="MFG6467234.1"/>
    <property type="molecule type" value="Genomic_DNA"/>
</dbReference>
<feature type="domain" description="Solute-binding protein family 3/N-terminal" evidence="3">
    <location>
        <begin position="38"/>
        <end position="262"/>
    </location>
</feature>
<dbReference type="SMART" id="SM00062">
    <property type="entry name" value="PBPb"/>
    <property type="match status" value="1"/>
</dbReference>
<evidence type="ECO:0000256" key="2">
    <source>
        <dbReference type="SAM" id="SignalP"/>
    </source>
</evidence>
<evidence type="ECO:0000313" key="4">
    <source>
        <dbReference type="EMBL" id="MFG6467234.1"/>
    </source>
</evidence>
<accession>A0ABW7GZ23</accession>
<organism evidence="4 5">
    <name type="scientific">Pelomonas baiyunensis</name>
    <dbReference type="NCBI Taxonomy" id="3299026"/>
    <lineage>
        <taxon>Bacteria</taxon>
        <taxon>Pseudomonadati</taxon>
        <taxon>Pseudomonadota</taxon>
        <taxon>Betaproteobacteria</taxon>
        <taxon>Burkholderiales</taxon>
        <taxon>Sphaerotilaceae</taxon>
        <taxon>Roseateles</taxon>
    </lineage>
</organism>
<comment type="caution">
    <text evidence="4">The sequence shown here is derived from an EMBL/GenBank/DDBJ whole genome shotgun (WGS) entry which is preliminary data.</text>
</comment>
<dbReference type="PROSITE" id="PS51318">
    <property type="entry name" value="TAT"/>
    <property type="match status" value="1"/>
</dbReference>
<evidence type="ECO:0000259" key="3">
    <source>
        <dbReference type="SMART" id="SM00062"/>
    </source>
</evidence>